<keyword evidence="2" id="KW-0479">Metal-binding</keyword>
<dbReference type="Pfam" id="PF00067">
    <property type="entry name" value="p450"/>
    <property type="match status" value="1"/>
</dbReference>
<feature type="transmembrane region" description="Helical" evidence="5">
    <location>
        <begin position="20"/>
        <end position="43"/>
    </location>
</feature>
<name>A0ABR0DXL3_ZASCE</name>
<gene>
    <name evidence="6" type="ORF">PRZ48_015093</name>
</gene>
<dbReference type="Gene3D" id="1.10.630.10">
    <property type="entry name" value="Cytochrome P450"/>
    <property type="match status" value="1"/>
</dbReference>
<keyword evidence="5" id="KW-0812">Transmembrane</keyword>
<keyword evidence="5" id="KW-0472">Membrane</keyword>
<dbReference type="PANTHER" id="PTHR24305:SF235">
    <property type="entry name" value="CYTOCHROME P450 MONOOXYGENASE APDB-RELATED"/>
    <property type="match status" value="1"/>
</dbReference>
<evidence type="ECO:0000256" key="2">
    <source>
        <dbReference type="ARBA" id="ARBA00022723"/>
    </source>
</evidence>
<keyword evidence="4" id="KW-0408">Iron</keyword>
<keyword evidence="3" id="KW-0560">Oxidoreductase</keyword>
<evidence type="ECO:0008006" key="8">
    <source>
        <dbReference type="Google" id="ProtNLM"/>
    </source>
</evidence>
<evidence type="ECO:0000313" key="6">
    <source>
        <dbReference type="EMBL" id="KAK4493908.1"/>
    </source>
</evidence>
<dbReference type="InterPro" id="IPR036396">
    <property type="entry name" value="Cyt_P450_sf"/>
</dbReference>
<dbReference type="PANTHER" id="PTHR24305">
    <property type="entry name" value="CYTOCHROME P450"/>
    <property type="match status" value="1"/>
</dbReference>
<dbReference type="PRINTS" id="PR00385">
    <property type="entry name" value="P450"/>
</dbReference>
<dbReference type="InterPro" id="IPR001128">
    <property type="entry name" value="Cyt_P450"/>
</dbReference>
<evidence type="ECO:0000313" key="7">
    <source>
        <dbReference type="Proteomes" id="UP001305779"/>
    </source>
</evidence>
<dbReference type="EMBL" id="JAXOVC010000015">
    <property type="protein sequence ID" value="KAK4493908.1"/>
    <property type="molecule type" value="Genomic_DNA"/>
</dbReference>
<sequence length="539" mass="59852">MASTMFSPEAPPMISLLTPMGALAMLLITLLISLAAVVLGYLADTKSLRRFPSPCVAAFTPFWAIWQNVKGRRYLAVEAAHRKLGPVIRIGPNSVSFSDPHAYKVIYGHGSPIVKDEFYDNLAGSTPAMADTSDRHLHAAKRKNVSSIFSAKHIALMEPKIVEAVGSLLQAIEAKSMGKAVSEADLHQVSSNGEFDLRPWLNMFTFDAFSSVLWSSSYNFLKRGNDECKSMDVDGRVTTVHAMDSFQTGVHFNSLCAQLGPSRYRFARWVAKWTRQSRAVDKFSGMSRYGTITRLKQTVEGVDFFSFFPVEVTPKTPSPMTVPDLVAECASFLNAGNDTTQITLTNVMFQLATHPTHQDQLYNDLLRSLSRTAQPVASFAELSQIPYLLACIDETLRLMPPVRFGFPRRTVGKGSMISGHHIPAGVTVSASVYTMHRDENLFHDAEDWIPERWISGSPHSSEDEIKRLKEFVLPFTTGGRACIGRNLAYMELSICIAALVMAFEWHISDTACKSFTHFERFNTSPVSLMVSATPRQTQE</sequence>
<evidence type="ECO:0000256" key="3">
    <source>
        <dbReference type="ARBA" id="ARBA00023002"/>
    </source>
</evidence>
<comment type="caution">
    <text evidence="6">The sequence shown here is derived from an EMBL/GenBank/DDBJ whole genome shotgun (WGS) entry which is preliminary data.</text>
</comment>
<evidence type="ECO:0000256" key="1">
    <source>
        <dbReference type="ARBA" id="ARBA00001971"/>
    </source>
</evidence>
<organism evidence="6 7">
    <name type="scientific">Zasmidium cellare</name>
    <name type="common">Wine cellar mold</name>
    <name type="synonym">Racodium cellare</name>
    <dbReference type="NCBI Taxonomy" id="395010"/>
    <lineage>
        <taxon>Eukaryota</taxon>
        <taxon>Fungi</taxon>
        <taxon>Dikarya</taxon>
        <taxon>Ascomycota</taxon>
        <taxon>Pezizomycotina</taxon>
        <taxon>Dothideomycetes</taxon>
        <taxon>Dothideomycetidae</taxon>
        <taxon>Mycosphaerellales</taxon>
        <taxon>Mycosphaerellaceae</taxon>
        <taxon>Zasmidium</taxon>
    </lineage>
</organism>
<dbReference type="InterPro" id="IPR002401">
    <property type="entry name" value="Cyt_P450_E_grp-I"/>
</dbReference>
<dbReference type="PRINTS" id="PR00463">
    <property type="entry name" value="EP450I"/>
</dbReference>
<comment type="cofactor">
    <cofactor evidence="1">
        <name>heme</name>
        <dbReference type="ChEBI" id="CHEBI:30413"/>
    </cofactor>
</comment>
<proteinExistence type="predicted"/>
<dbReference type="InterPro" id="IPR050121">
    <property type="entry name" value="Cytochrome_P450_monoxygenase"/>
</dbReference>
<accession>A0ABR0DXL3</accession>
<dbReference type="Proteomes" id="UP001305779">
    <property type="component" value="Unassembled WGS sequence"/>
</dbReference>
<reference evidence="6 7" key="1">
    <citation type="journal article" date="2023" name="G3 (Bethesda)">
        <title>A chromosome-level genome assembly of Zasmidium syzygii isolated from banana leaves.</title>
        <authorList>
            <person name="van Westerhoven A.C."/>
            <person name="Mehrabi R."/>
            <person name="Talebi R."/>
            <person name="Steentjes M.B.F."/>
            <person name="Corcolon B."/>
            <person name="Chong P.A."/>
            <person name="Kema G.H.J."/>
            <person name="Seidl M.F."/>
        </authorList>
    </citation>
    <scope>NUCLEOTIDE SEQUENCE [LARGE SCALE GENOMIC DNA]</scope>
    <source>
        <strain evidence="6 7">P124</strain>
    </source>
</reference>
<keyword evidence="5" id="KW-1133">Transmembrane helix</keyword>
<evidence type="ECO:0000256" key="4">
    <source>
        <dbReference type="ARBA" id="ARBA00023004"/>
    </source>
</evidence>
<keyword evidence="7" id="KW-1185">Reference proteome</keyword>
<protein>
    <recommendedName>
        <fullName evidence="8">Cytochrome P450</fullName>
    </recommendedName>
</protein>
<dbReference type="SUPFAM" id="SSF48264">
    <property type="entry name" value="Cytochrome P450"/>
    <property type="match status" value="1"/>
</dbReference>
<evidence type="ECO:0000256" key="5">
    <source>
        <dbReference type="SAM" id="Phobius"/>
    </source>
</evidence>